<protein>
    <submittedName>
        <fullName evidence="1">Uncharacterized protein</fullName>
    </submittedName>
</protein>
<gene>
    <name evidence="1" type="ORF">DSCA_62980</name>
</gene>
<reference evidence="1 2" key="1">
    <citation type="submission" date="2019-11" db="EMBL/GenBank/DDBJ databases">
        <title>Comparative genomics of hydrocarbon-degrading Desulfosarcina strains.</title>
        <authorList>
            <person name="Watanabe M."/>
            <person name="Kojima H."/>
            <person name="Fukui M."/>
        </authorList>
    </citation>
    <scope>NUCLEOTIDE SEQUENCE [LARGE SCALE GENOMIC DNA]</scope>
    <source>
        <strain evidence="1 2">PL12</strain>
    </source>
</reference>
<dbReference type="Proteomes" id="UP000427906">
    <property type="component" value="Chromosome"/>
</dbReference>
<accession>A0A5K7YUN7</accession>
<name>A0A5K7YUN7_9BACT</name>
<dbReference type="EMBL" id="AP021874">
    <property type="protein sequence ID" value="BBO72368.1"/>
    <property type="molecule type" value="Genomic_DNA"/>
</dbReference>
<proteinExistence type="predicted"/>
<organism evidence="1 2">
    <name type="scientific">Desulfosarcina alkanivorans</name>
    <dbReference type="NCBI Taxonomy" id="571177"/>
    <lineage>
        <taxon>Bacteria</taxon>
        <taxon>Pseudomonadati</taxon>
        <taxon>Thermodesulfobacteriota</taxon>
        <taxon>Desulfobacteria</taxon>
        <taxon>Desulfobacterales</taxon>
        <taxon>Desulfosarcinaceae</taxon>
        <taxon>Desulfosarcina</taxon>
    </lineage>
</organism>
<evidence type="ECO:0000313" key="1">
    <source>
        <dbReference type="EMBL" id="BBO72368.1"/>
    </source>
</evidence>
<dbReference type="KEGG" id="dalk:DSCA_62980"/>
<keyword evidence="2" id="KW-1185">Reference proteome</keyword>
<sequence>MNENVSAVKCDVNIDQSEIGRGIDIIGRMSWTIMPLFLSGIVENDLLVDMSVPLSRPSKP</sequence>
<evidence type="ECO:0000313" key="2">
    <source>
        <dbReference type="Proteomes" id="UP000427906"/>
    </source>
</evidence>
<dbReference type="AlphaFoldDB" id="A0A5K7YUN7"/>